<dbReference type="EMBL" id="KN428258">
    <property type="protein sequence ID" value="KHG24289.1"/>
    <property type="molecule type" value="Genomic_DNA"/>
</dbReference>
<accession>A0A0B0PIQ0</accession>
<organism evidence="1 2">
    <name type="scientific">Gossypium arboreum</name>
    <name type="common">Tree cotton</name>
    <name type="synonym">Gossypium nanking</name>
    <dbReference type="NCBI Taxonomy" id="29729"/>
    <lineage>
        <taxon>Eukaryota</taxon>
        <taxon>Viridiplantae</taxon>
        <taxon>Streptophyta</taxon>
        <taxon>Embryophyta</taxon>
        <taxon>Tracheophyta</taxon>
        <taxon>Spermatophyta</taxon>
        <taxon>Magnoliopsida</taxon>
        <taxon>eudicotyledons</taxon>
        <taxon>Gunneridae</taxon>
        <taxon>Pentapetalae</taxon>
        <taxon>rosids</taxon>
        <taxon>malvids</taxon>
        <taxon>Malvales</taxon>
        <taxon>Malvaceae</taxon>
        <taxon>Malvoideae</taxon>
        <taxon>Gossypium</taxon>
    </lineage>
</organism>
<reference evidence="2" key="1">
    <citation type="submission" date="2014-09" db="EMBL/GenBank/DDBJ databases">
        <authorList>
            <person name="Mudge J."/>
            <person name="Ramaraj T."/>
            <person name="Lindquist I.E."/>
            <person name="Bharti A.K."/>
            <person name="Sundararajan A."/>
            <person name="Cameron C.T."/>
            <person name="Woodward J.E."/>
            <person name="May G.D."/>
            <person name="Brubaker C."/>
            <person name="Broadhvest J."/>
            <person name="Wilkins T.A."/>
        </authorList>
    </citation>
    <scope>NUCLEOTIDE SEQUENCE</scope>
    <source>
        <strain evidence="2">cv. AKA8401</strain>
    </source>
</reference>
<evidence type="ECO:0000313" key="2">
    <source>
        <dbReference type="Proteomes" id="UP000032142"/>
    </source>
</evidence>
<gene>
    <name evidence="1" type="ORF">F383_30970</name>
</gene>
<keyword evidence="2" id="KW-1185">Reference proteome</keyword>
<proteinExistence type="predicted"/>
<dbReference type="Proteomes" id="UP000032142">
    <property type="component" value="Unassembled WGS sequence"/>
</dbReference>
<evidence type="ECO:0000313" key="1">
    <source>
        <dbReference type="EMBL" id="KHG24289.1"/>
    </source>
</evidence>
<sequence length="14" mass="1594">MPVSLLVWTKIGHL</sequence>
<name>A0A0B0PIQ0_GOSAR</name>
<protein>
    <submittedName>
        <fullName evidence="1">Uncharacterized protein</fullName>
    </submittedName>
</protein>